<gene>
    <name evidence="1" type="ORF">GBAR_LOCUS13365</name>
</gene>
<dbReference type="Proteomes" id="UP001174909">
    <property type="component" value="Unassembled WGS sequence"/>
</dbReference>
<name>A0AA35S3M1_GEOBA</name>
<dbReference type="AlphaFoldDB" id="A0AA35S3M1"/>
<dbReference type="GO" id="GO:0006457">
    <property type="term" value="P:protein folding"/>
    <property type="evidence" value="ECO:0007669"/>
    <property type="project" value="TreeGrafter"/>
</dbReference>
<comment type="caution">
    <text evidence="1">The sequence shown here is derived from an EMBL/GenBank/DDBJ whole genome shotgun (WGS) entry which is preliminary data.</text>
</comment>
<dbReference type="PANTHER" id="PTHR22897">
    <property type="entry name" value="QUIESCIN Q6-RELATED SULFHYDRYL OXIDASE"/>
    <property type="match status" value="1"/>
</dbReference>
<dbReference type="EMBL" id="CASHTH010001979">
    <property type="protein sequence ID" value="CAI8022835.1"/>
    <property type="molecule type" value="Genomic_DNA"/>
</dbReference>
<sequence>SPPLLSLSLSPPPLSLSLLSLSHSNPGWSPVVKLGVIDCSAKQSYSTCTDYGVHGYPTMRFFQPGGDPKSATDNYHGSREVEDVQEAIINRLQSWEGPFAAKWPHFQPLEGDHLLAIPGKDWTPAALIFEDQDSFVGRKLMLDLLDLRELQVYRVLPSNVSDRVLYNYQL</sequence>
<keyword evidence="2" id="KW-1185">Reference proteome</keyword>
<dbReference type="GO" id="GO:0016971">
    <property type="term" value="F:flavin-dependent sulfhydryl oxidase activity"/>
    <property type="evidence" value="ECO:0007669"/>
    <property type="project" value="InterPro"/>
</dbReference>
<protein>
    <submittedName>
        <fullName evidence="1">Sulfhydryl oxidase 2</fullName>
    </submittedName>
</protein>
<organism evidence="1 2">
    <name type="scientific">Geodia barretti</name>
    <name type="common">Barrett's horny sponge</name>
    <dbReference type="NCBI Taxonomy" id="519541"/>
    <lineage>
        <taxon>Eukaryota</taxon>
        <taxon>Metazoa</taxon>
        <taxon>Porifera</taxon>
        <taxon>Demospongiae</taxon>
        <taxon>Heteroscleromorpha</taxon>
        <taxon>Tetractinellida</taxon>
        <taxon>Astrophorina</taxon>
        <taxon>Geodiidae</taxon>
        <taxon>Geodia</taxon>
    </lineage>
</organism>
<dbReference type="GO" id="GO:0000139">
    <property type="term" value="C:Golgi membrane"/>
    <property type="evidence" value="ECO:0007669"/>
    <property type="project" value="TreeGrafter"/>
</dbReference>
<feature type="non-terminal residue" evidence="1">
    <location>
        <position position="170"/>
    </location>
</feature>
<dbReference type="InterPro" id="IPR036249">
    <property type="entry name" value="Thioredoxin-like_sf"/>
</dbReference>
<dbReference type="GO" id="GO:0005615">
    <property type="term" value="C:extracellular space"/>
    <property type="evidence" value="ECO:0007669"/>
    <property type="project" value="TreeGrafter"/>
</dbReference>
<evidence type="ECO:0000313" key="1">
    <source>
        <dbReference type="EMBL" id="CAI8022835.1"/>
    </source>
</evidence>
<dbReference type="GO" id="GO:0003756">
    <property type="term" value="F:protein disulfide isomerase activity"/>
    <property type="evidence" value="ECO:0007669"/>
    <property type="project" value="TreeGrafter"/>
</dbReference>
<dbReference type="InterPro" id="IPR039798">
    <property type="entry name" value="Sulfhydryl_oxidase"/>
</dbReference>
<proteinExistence type="predicted"/>
<reference evidence="1" key="1">
    <citation type="submission" date="2023-03" db="EMBL/GenBank/DDBJ databases">
        <authorList>
            <person name="Steffen K."/>
            <person name="Cardenas P."/>
        </authorList>
    </citation>
    <scope>NUCLEOTIDE SEQUENCE</scope>
</reference>
<evidence type="ECO:0000313" key="2">
    <source>
        <dbReference type="Proteomes" id="UP001174909"/>
    </source>
</evidence>
<accession>A0AA35S3M1</accession>
<dbReference type="PANTHER" id="PTHR22897:SF8">
    <property type="entry name" value="SULFHYDRYL OXIDASE"/>
    <property type="match status" value="1"/>
</dbReference>
<dbReference type="SUPFAM" id="SSF52833">
    <property type="entry name" value="Thioredoxin-like"/>
    <property type="match status" value="1"/>
</dbReference>
<dbReference type="Gene3D" id="3.40.30.10">
    <property type="entry name" value="Glutaredoxin"/>
    <property type="match status" value="2"/>
</dbReference>